<gene>
    <name evidence="1" type="ORF">CC78DRAFT_574233</name>
</gene>
<evidence type="ECO:0000313" key="1">
    <source>
        <dbReference type="EMBL" id="KAF2270116.1"/>
    </source>
</evidence>
<dbReference type="Proteomes" id="UP000800093">
    <property type="component" value="Unassembled WGS sequence"/>
</dbReference>
<keyword evidence="2" id="KW-1185">Reference proteome</keyword>
<protein>
    <submittedName>
        <fullName evidence="1">Uncharacterized protein</fullName>
    </submittedName>
</protein>
<dbReference type="EMBL" id="ML986580">
    <property type="protein sequence ID" value="KAF2270116.1"/>
    <property type="molecule type" value="Genomic_DNA"/>
</dbReference>
<sequence>MAKISIYQRIFAIPICAIFNGVYKRPQRDFVPYLCHKSFDLICFFTDGAHNIDRGFLPVEIKFADSPLTSVDAFFPECFGQENIRTQCLEKLLFSTIYGFKESSSGFFRLHIFRIMKIVLLLESSVIFRFGGFIIKSIEVVEILCAMLNHVFNLLQYMKIDPCDDCRSEVLQKNTYRTTAFMRARSLDQISKVRGRPKEH</sequence>
<organism evidence="1 2">
    <name type="scientific">Lojkania enalia</name>
    <dbReference type="NCBI Taxonomy" id="147567"/>
    <lineage>
        <taxon>Eukaryota</taxon>
        <taxon>Fungi</taxon>
        <taxon>Dikarya</taxon>
        <taxon>Ascomycota</taxon>
        <taxon>Pezizomycotina</taxon>
        <taxon>Dothideomycetes</taxon>
        <taxon>Pleosporomycetidae</taxon>
        <taxon>Pleosporales</taxon>
        <taxon>Pleosporales incertae sedis</taxon>
        <taxon>Lojkania</taxon>
    </lineage>
</organism>
<evidence type="ECO:0000313" key="2">
    <source>
        <dbReference type="Proteomes" id="UP000800093"/>
    </source>
</evidence>
<accession>A0A9P4NBB6</accession>
<name>A0A9P4NBB6_9PLEO</name>
<comment type="caution">
    <text evidence="1">The sequence shown here is derived from an EMBL/GenBank/DDBJ whole genome shotgun (WGS) entry which is preliminary data.</text>
</comment>
<reference evidence="2" key="1">
    <citation type="journal article" date="2020" name="Stud. Mycol.">
        <title>101 Dothideomycetes genomes: A test case for predicting lifestyles and emergence of pathogens.</title>
        <authorList>
            <person name="Haridas S."/>
            <person name="Albert R."/>
            <person name="Binder M."/>
            <person name="Bloem J."/>
            <person name="LaButti K."/>
            <person name="Salamov A."/>
            <person name="Andreopoulos B."/>
            <person name="Baker S."/>
            <person name="Barry K."/>
            <person name="Bills G."/>
            <person name="Bluhm B."/>
            <person name="Cannon C."/>
            <person name="Castanera R."/>
            <person name="Culley D."/>
            <person name="Daum C."/>
            <person name="Ezra D."/>
            <person name="Gonzalez J."/>
            <person name="Henrissat B."/>
            <person name="Kuo A."/>
            <person name="Liang C."/>
            <person name="Lipzen A."/>
            <person name="Lutzoni F."/>
            <person name="Magnuson J."/>
            <person name="Mondo S."/>
            <person name="Nolan M."/>
            <person name="Ohm R."/>
            <person name="Pangilinan J."/>
            <person name="Park H.-J."/>
            <person name="Ramirez L."/>
            <person name="Alfaro M."/>
            <person name="Sun H."/>
            <person name="Tritt A."/>
            <person name="Yoshinaga Y."/>
            <person name="Zwiers L.-H."/>
            <person name="Turgeon B."/>
            <person name="Goodwin S."/>
            <person name="Spatafora J."/>
            <person name="Crous P."/>
            <person name="Grigoriev I."/>
        </authorList>
    </citation>
    <scope>NUCLEOTIDE SEQUENCE [LARGE SCALE GENOMIC DNA]</scope>
    <source>
        <strain evidence="2">CBS 304.66</strain>
    </source>
</reference>
<dbReference type="AlphaFoldDB" id="A0A9P4NBB6"/>
<proteinExistence type="predicted"/>